<accession>A0ABW0E660</accession>
<keyword evidence="3" id="KW-1185">Reference proteome</keyword>
<dbReference type="Proteomes" id="UP001596161">
    <property type="component" value="Unassembled WGS sequence"/>
</dbReference>
<evidence type="ECO:0000256" key="1">
    <source>
        <dbReference type="SAM" id="SignalP"/>
    </source>
</evidence>
<dbReference type="EMBL" id="JBHSKT010000002">
    <property type="protein sequence ID" value="MFC5269828.1"/>
    <property type="molecule type" value="Genomic_DNA"/>
</dbReference>
<proteinExistence type="predicted"/>
<protein>
    <submittedName>
        <fullName evidence="2">Uncharacterized protein</fullName>
    </submittedName>
</protein>
<evidence type="ECO:0000313" key="3">
    <source>
        <dbReference type="Proteomes" id="UP001596161"/>
    </source>
</evidence>
<name>A0ABW0E660_9BACT</name>
<keyword evidence="1" id="KW-0732">Signal</keyword>
<feature type="chain" id="PRO_5045298784" evidence="1">
    <location>
        <begin position="22"/>
        <end position="127"/>
    </location>
</feature>
<evidence type="ECO:0000313" key="2">
    <source>
        <dbReference type="EMBL" id="MFC5269828.1"/>
    </source>
</evidence>
<gene>
    <name evidence="2" type="ORF">ACFPIB_04345</name>
</gene>
<reference evidence="3" key="1">
    <citation type="journal article" date="2019" name="Int. J. Syst. Evol. Microbiol.">
        <title>The Global Catalogue of Microorganisms (GCM) 10K type strain sequencing project: providing services to taxonomists for standard genome sequencing and annotation.</title>
        <authorList>
            <consortium name="The Broad Institute Genomics Platform"/>
            <consortium name="The Broad Institute Genome Sequencing Center for Infectious Disease"/>
            <person name="Wu L."/>
            <person name="Ma J."/>
        </authorList>
    </citation>
    <scope>NUCLEOTIDE SEQUENCE [LARGE SCALE GENOMIC DNA]</scope>
    <source>
        <strain evidence="3">KACC 12602</strain>
    </source>
</reference>
<feature type="signal peptide" evidence="1">
    <location>
        <begin position="1"/>
        <end position="21"/>
    </location>
</feature>
<sequence length="127" mass="14861">MKTLLTLFLSFSLVSLTPLMAQNLQVQAEKETRDMASRLNLNEGEYLKLKKLNLERLEKIAALAQLREQDNRYLDLRLDQIEEQYAANMFNTLNTKQYSAFVEYRKEQPYTYAGLTMKNNTVAQTKE</sequence>
<organism evidence="2 3">
    <name type="scientific">Adhaeribacter terreus</name>
    <dbReference type="NCBI Taxonomy" id="529703"/>
    <lineage>
        <taxon>Bacteria</taxon>
        <taxon>Pseudomonadati</taxon>
        <taxon>Bacteroidota</taxon>
        <taxon>Cytophagia</taxon>
        <taxon>Cytophagales</taxon>
        <taxon>Hymenobacteraceae</taxon>
        <taxon>Adhaeribacter</taxon>
    </lineage>
</organism>
<comment type="caution">
    <text evidence="2">The sequence shown here is derived from an EMBL/GenBank/DDBJ whole genome shotgun (WGS) entry which is preliminary data.</text>
</comment>
<dbReference type="RefSeq" id="WP_378016208.1">
    <property type="nucleotide sequence ID" value="NZ_JBHSKT010000002.1"/>
</dbReference>